<keyword evidence="1" id="KW-1133">Transmembrane helix</keyword>
<keyword evidence="1" id="KW-0472">Membrane</keyword>
<keyword evidence="1" id="KW-0812">Transmembrane</keyword>
<evidence type="ECO:0008006" key="4">
    <source>
        <dbReference type="Google" id="ProtNLM"/>
    </source>
</evidence>
<dbReference type="EMBL" id="JAVDSG010000001">
    <property type="protein sequence ID" value="MDR6594607.1"/>
    <property type="molecule type" value="Genomic_DNA"/>
</dbReference>
<gene>
    <name evidence="2" type="ORF">J2S66_002991</name>
</gene>
<evidence type="ECO:0000313" key="2">
    <source>
        <dbReference type="EMBL" id="MDR6594607.1"/>
    </source>
</evidence>
<dbReference type="RefSeq" id="WP_310307625.1">
    <property type="nucleotide sequence ID" value="NZ_BAAAXB010000001.1"/>
</dbReference>
<name>A0ABU1PVE1_9PSEU</name>
<protein>
    <recommendedName>
        <fullName evidence="4">DUF1707 domain-containing protein</fullName>
    </recommendedName>
</protein>
<reference evidence="2 3" key="1">
    <citation type="submission" date="2023-07" db="EMBL/GenBank/DDBJ databases">
        <title>Sequencing the genomes of 1000 actinobacteria strains.</title>
        <authorList>
            <person name="Klenk H.-P."/>
        </authorList>
    </citation>
    <scope>NUCLEOTIDE SEQUENCE [LARGE SCALE GENOMIC DNA]</scope>
    <source>
        <strain evidence="2 3">DSM 43749</strain>
    </source>
</reference>
<evidence type="ECO:0000313" key="3">
    <source>
        <dbReference type="Proteomes" id="UP001268819"/>
    </source>
</evidence>
<evidence type="ECO:0000256" key="1">
    <source>
        <dbReference type="SAM" id="Phobius"/>
    </source>
</evidence>
<dbReference type="Proteomes" id="UP001268819">
    <property type="component" value="Unassembled WGS sequence"/>
</dbReference>
<organism evidence="2 3">
    <name type="scientific">Saccharothrix longispora</name>
    <dbReference type="NCBI Taxonomy" id="33920"/>
    <lineage>
        <taxon>Bacteria</taxon>
        <taxon>Bacillati</taxon>
        <taxon>Actinomycetota</taxon>
        <taxon>Actinomycetes</taxon>
        <taxon>Pseudonocardiales</taxon>
        <taxon>Pseudonocardiaceae</taxon>
        <taxon>Saccharothrix</taxon>
    </lineage>
</organism>
<comment type="caution">
    <text evidence="2">The sequence shown here is derived from an EMBL/GenBank/DDBJ whole genome shotgun (WGS) entry which is preliminary data.</text>
</comment>
<keyword evidence="3" id="KW-1185">Reference proteome</keyword>
<feature type="transmembrane region" description="Helical" evidence="1">
    <location>
        <begin position="106"/>
        <end position="124"/>
    </location>
</feature>
<proteinExistence type="predicted"/>
<accession>A0ABU1PVE1</accession>
<sequence length="139" mass="15029">MGEINRFRLGRVTELDQRLAATEIEYARARGEYGDEEAARRLAHARVAATHAALRVAVAGRADAAVLPMVEAAPRVAGAVWVSVGAVNVVIWLLIGAISGQWDPTWLVWVLLAGGVLVGGIWGVRYWDRRIRAAVHGTP</sequence>
<feature type="transmembrane region" description="Helical" evidence="1">
    <location>
        <begin position="79"/>
        <end position="100"/>
    </location>
</feature>